<dbReference type="SUPFAM" id="SSF75217">
    <property type="entry name" value="alpha/beta knot"/>
    <property type="match status" value="1"/>
</dbReference>
<dbReference type="GO" id="GO:0008168">
    <property type="term" value="F:methyltransferase activity"/>
    <property type="evidence" value="ECO:0007669"/>
    <property type="project" value="UniProtKB-KW"/>
</dbReference>
<dbReference type="EMBL" id="JADFTZ010000005">
    <property type="protein sequence ID" value="MBE9577128.1"/>
    <property type="molecule type" value="Genomic_DNA"/>
</dbReference>
<keyword evidence="2 7" id="KW-0489">Methyltransferase</keyword>
<evidence type="ECO:0000259" key="8">
    <source>
        <dbReference type="Pfam" id="PF00588"/>
    </source>
</evidence>
<keyword evidence="5 7" id="KW-0819">tRNA processing</keyword>
<evidence type="ECO:0000256" key="7">
    <source>
        <dbReference type="HAMAP-Rule" id="MF_02060"/>
    </source>
</evidence>
<comment type="function">
    <text evidence="7">Catalyzes the 2'-O methylation of guanosine at position 18 in tRNA.</text>
</comment>
<feature type="binding site" evidence="7">
    <location>
        <position position="111"/>
    </location>
    <ligand>
        <name>S-adenosyl-L-methionine</name>
        <dbReference type="ChEBI" id="CHEBI:59789"/>
    </ligand>
</feature>
<keyword evidence="6 7" id="KW-0694">RNA-binding</keyword>
<evidence type="ECO:0000256" key="1">
    <source>
        <dbReference type="ARBA" id="ARBA00022555"/>
    </source>
</evidence>
<dbReference type="Pfam" id="PF00588">
    <property type="entry name" value="SpoU_methylase"/>
    <property type="match status" value="1"/>
</dbReference>
<evidence type="ECO:0000256" key="3">
    <source>
        <dbReference type="ARBA" id="ARBA00022679"/>
    </source>
</evidence>
<dbReference type="EC" id="2.1.1.34" evidence="7"/>
<dbReference type="HAMAP" id="MF_02060">
    <property type="entry name" value="tRNA_methyltr_TrmH"/>
    <property type="match status" value="1"/>
</dbReference>
<evidence type="ECO:0000256" key="6">
    <source>
        <dbReference type="ARBA" id="ARBA00022884"/>
    </source>
</evidence>
<evidence type="ECO:0000313" key="10">
    <source>
        <dbReference type="Proteomes" id="UP000656274"/>
    </source>
</evidence>
<reference evidence="9 10" key="1">
    <citation type="submission" date="2020-10" db="EMBL/GenBank/DDBJ databases">
        <title>The genome sequence of Flavobacterium aquaticum 1Y8A.</title>
        <authorList>
            <person name="Liu Y."/>
        </authorList>
    </citation>
    <scope>NUCLEOTIDE SEQUENCE [LARGE SCALE GENOMIC DNA]</scope>
    <source>
        <strain evidence="9 10">1Y8A</strain>
    </source>
</reference>
<feature type="binding site" evidence="7">
    <location>
        <position position="154"/>
    </location>
    <ligand>
        <name>S-adenosyl-L-methionine</name>
        <dbReference type="ChEBI" id="CHEBI:59789"/>
    </ligand>
</feature>
<comment type="caution">
    <text evidence="7">Lacks conserved residue(s) required for the propagation of feature annotation.</text>
</comment>
<protein>
    <recommendedName>
        <fullName evidence="7">tRNA (guanosine(18)-2'-O)-methyltransferase</fullName>
        <ecNumber evidence="7">2.1.1.34</ecNumber>
    </recommendedName>
    <alternativeName>
        <fullName evidence="7">tRNA [Gm18] methyltransferase</fullName>
    </alternativeName>
</protein>
<dbReference type="PANTHER" id="PTHR43453:SF1">
    <property type="entry name" value="TRNA_RRNA METHYLTRANSFERASE SPOU TYPE DOMAIN-CONTAINING PROTEIN"/>
    <property type="match status" value="1"/>
</dbReference>
<evidence type="ECO:0000256" key="5">
    <source>
        <dbReference type="ARBA" id="ARBA00022694"/>
    </source>
</evidence>
<proteinExistence type="inferred from homology"/>
<keyword evidence="10" id="KW-1185">Reference proteome</keyword>
<evidence type="ECO:0000256" key="2">
    <source>
        <dbReference type="ARBA" id="ARBA00022603"/>
    </source>
</evidence>
<accession>A0ABR9WU03</accession>
<dbReference type="InterPro" id="IPR033671">
    <property type="entry name" value="TrmH"/>
</dbReference>
<gene>
    <name evidence="7" type="primary">trmH</name>
    <name evidence="9" type="ORF">IM755_10445</name>
</gene>
<comment type="similarity">
    <text evidence="7">Belongs to the class IV-like SAM-binding methyltransferase superfamily. RNA methyltransferase TrmH family.</text>
</comment>
<keyword evidence="3 7" id="KW-0808">Transferase</keyword>
<name>A0ABR9WU03_9FLAO</name>
<dbReference type="InterPro" id="IPR029028">
    <property type="entry name" value="Alpha/beta_knot_MTases"/>
</dbReference>
<dbReference type="InterPro" id="IPR001537">
    <property type="entry name" value="SpoU_MeTrfase"/>
</dbReference>
<evidence type="ECO:0000313" key="9">
    <source>
        <dbReference type="EMBL" id="MBE9577128.1"/>
    </source>
</evidence>
<comment type="catalytic activity">
    <reaction evidence="7">
        <text>guanosine(18) in tRNA + S-adenosyl-L-methionine = 2'-O-methylguanosine(18) in tRNA + S-adenosyl-L-homocysteine + H(+)</text>
        <dbReference type="Rhea" id="RHEA:20077"/>
        <dbReference type="Rhea" id="RHEA-COMP:10190"/>
        <dbReference type="Rhea" id="RHEA-COMP:10192"/>
        <dbReference type="ChEBI" id="CHEBI:15378"/>
        <dbReference type="ChEBI" id="CHEBI:57856"/>
        <dbReference type="ChEBI" id="CHEBI:59789"/>
        <dbReference type="ChEBI" id="CHEBI:74269"/>
        <dbReference type="ChEBI" id="CHEBI:74445"/>
        <dbReference type="EC" id="2.1.1.34"/>
    </reaction>
</comment>
<keyword evidence="4 7" id="KW-0949">S-adenosyl-L-methionine</keyword>
<sequence>MEKFNQELLTYLESFLTENRKEGFLRVLKNRTKHFTIAMEDVYQLHNTSAVMRSCEVFGIQELNVIEQKFGKRIDTEIAMGAQKWVDVNRFNTVQSCIDEMRAKGYQIIATTPHDDSCMLHEFDISKPSALFFGTERNGLSEEVIQQADGFLKIPMVGYTESLNISVSAAIIIQDITNRLRQSNIDWQLSEEEILEKRLDWTRKSIKDIEFIERKFHELKENVSE</sequence>
<dbReference type="InterPro" id="IPR029026">
    <property type="entry name" value="tRNA_m1G_MTases_N"/>
</dbReference>
<dbReference type="GO" id="GO:0032259">
    <property type="term" value="P:methylation"/>
    <property type="evidence" value="ECO:0007669"/>
    <property type="project" value="UniProtKB-KW"/>
</dbReference>
<organism evidence="9 10">
    <name type="scientific">Flavobacterium proteolyticum</name>
    <dbReference type="NCBI Taxonomy" id="2911683"/>
    <lineage>
        <taxon>Bacteria</taxon>
        <taxon>Pseudomonadati</taxon>
        <taxon>Bacteroidota</taxon>
        <taxon>Flavobacteriia</taxon>
        <taxon>Flavobacteriales</taxon>
        <taxon>Flavobacteriaceae</taxon>
        <taxon>Flavobacterium</taxon>
    </lineage>
</organism>
<dbReference type="CDD" id="cd18092">
    <property type="entry name" value="SpoU-like_TrmH"/>
    <property type="match status" value="1"/>
</dbReference>
<dbReference type="PANTHER" id="PTHR43453">
    <property type="entry name" value="RRNA METHYLASE-LIKE"/>
    <property type="match status" value="1"/>
</dbReference>
<comment type="caution">
    <text evidence="9">The sequence shown here is derived from an EMBL/GenBank/DDBJ whole genome shotgun (WGS) entry which is preliminary data.</text>
</comment>
<evidence type="ECO:0000256" key="4">
    <source>
        <dbReference type="ARBA" id="ARBA00022691"/>
    </source>
</evidence>
<feature type="binding site" evidence="7">
    <location>
        <position position="163"/>
    </location>
    <ligand>
        <name>S-adenosyl-L-methionine</name>
        <dbReference type="ChEBI" id="CHEBI:59789"/>
    </ligand>
</feature>
<keyword evidence="1 7" id="KW-0820">tRNA-binding</keyword>
<feature type="domain" description="tRNA/rRNA methyltransferase SpoU type" evidence="8">
    <location>
        <begin position="35"/>
        <end position="173"/>
    </location>
</feature>
<dbReference type="RefSeq" id="WP_194096562.1">
    <property type="nucleotide sequence ID" value="NZ_JADFTZ010000005.1"/>
</dbReference>
<dbReference type="Gene3D" id="3.40.1280.10">
    <property type="match status" value="1"/>
</dbReference>
<dbReference type="Proteomes" id="UP000656274">
    <property type="component" value="Unassembled WGS sequence"/>
</dbReference>